<feature type="transmembrane region" description="Helical" evidence="1">
    <location>
        <begin position="202"/>
        <end position="222"/>
    </location>
</feature>
<dbReference type="AlphaFoldDB" id="A0A1C4G3U8"/>
<keyword evidence="1" id="KW-0472">Membrane</keyword>
<dbReference type="GO" id="GO:0016717">
    <property type="term" value="F:oxidoreductase activity, acting on paired donors, with oxidation of a pair of donors resulting in the reduction of molecular oxygen to two molecules of water"/>
    <property type="evidence" value="ECO:0007669"/>
    <property type="project" value="TreeGrafter"/>
</dbReference>
<evidence type="ECO:0000256" key="1">
    <source>
        <dbReference type="SAM" id="Phobius"/>
    </source>
</evidence>
<accession>A0A1C4G3U8</accession>
<dbReference type="EMBL" id="FMAR01000021">
    <property type="protein sequence ID" value="SCC62816.1"/>
    <property type="molecule type" value="Genomic_DNA"/>
</dbReference>
<keyword evidence="1" id="KW-0812">Transmembrane</keyword>
<keyword evidence="4" id="KW-1185">Reference proteome</keyword>
<feature type="transmembrane region" description="Helical" evidence="1">
    <location>
        <begin position="63"/>
        <end position="85"/>
    </location>
</feature>
<feature type="transmembrane region" description="Helical" evidence="1">
    <location>
        <begin position="161"/>
        <end position="181"/>
    </location>
</feature>
<evidence type="ECO:0000313" key="3">
    <source>
        <dbReference type="EMBL" id="SCC62816.1"/>
    </source>
</evidence>
<protein>
    <submittedName>
        <fullName evidence="3">Linoleoyl-CoA desaturase</fullName>
    </submittedName>
</protein>
<feature type="domain" description="Fatty acid desaturase" evidence="2">
    <location>
        <begin position="63"/>
        <end position="333"/>
    </location>
</feature>
<dbReference type="STRING" id="1335309.GA0116948_12129"/>
<reference evidence="3 4" key="1">
    <citation type="submission" date="2016-08" db="EMBL/GenBank/DDBJ databases">
        <authorList>
            <person name="Seilhamer J.J."/>
        </authorList>
    </citation>
    <scope>NUCLEOTIDE SEQUENCE [LARGE SCALE GENOMIC DNA]</scope>
    <source>
        <strain evidence="3 4">A37T2</strain>
    </source>
</reference>
<dbReference type="PIRSF" id="PIRSF015921">
    <property type="entry name" value="FA_sphinglp_des"/>
    <property type="match status" value="1"/>
</dbReference>
<feature type="transmembrane region" description="Helical" evidence="1">
    <location>
        <begin position="38"/>
        <end position="56"/>
    </location>
</feature>
<gene>
    <name evidence="3" type="ORF">GA0116948_12129</name>
</gene>
<dbReference type="InterPro" id="IPR005804">
    <property type="entry name" value="FA_desaturase_dom"/>
</dbReference>
<dbReference type="GO" id="GO:0016020">
    <property type="term" value="C:membrane"/>
    <property type="evidence" value="ECO:0007669"/>
    <property type="project" value="TreeGrafter"/>
</dbReference>
<evidence type="ECO:0000259" key="2">
    <source>
        <dbReference type="Pfam" id="PF00487"/>
    </source>
</evidence>
<dbReference type="PANTHER" id="PTHR19353">
    <property type="entry name" value="FATTY ACID DESATURASE 2"/>
    <property type="match status" value="1"/>
</dbReference>
<proteinExistence type="predicted"/>
<dbReference type="Proteomes" id="UP000242818">
    <property type="component" value="Unassembled WGS sequence"/>
</dbReference>
<dbReference type="PANTHER" id="PTHR19353:SF19">
    <property type="entry name" value="DELTA(5) FATTY ACID DESATURASE C-RELATED"/>
    <property type="match status" value="1"/>
</dbReference>
<dbReference type="Pfam" id="PF00487">
    <property type="entry name" value="FA_desaturase"/>
    <property type="match status" value="1"/>
</dbReference>
<dbReference type="OrthoDB" id="104711at2"/>
<feature type="transmembrane region" description="Helical" evidence="1">
    <location>
        <begin position="228"/>
        <end position="250"/>
    </location>
</feature>
<dbReference type="GO" id="GO:0008610">
    <property type="term" value="P:lipid biosynthetic process"/>
    <property type="evidence" value="ECO:0007669"/>
    <property type="project" value="UniProtKB-ARBA"/>
</dbReference>
<evidence type="ECO:0000313" key="4">
    <source>
        <dbReference type="Proteomes" id="UP000242818"/>
    </source>
</evidence>
<keyword evidence="1" id="KW-1133">Transmembrane helix</keyword>
<name>A0A1C4G3U8_9BACT</name>
<dbReference type="CDD" id="cd03506">
    <property type="entry name" value="Delta6-FADS-like"/>
    <property type="match status" value="1"/>
</dbReference>
<sequence>MPKVSFNNKNQVFFPALKTAVDAYFTENNLKKTGNTQLYVKAAVLLTVATGLYLTLLLVSMPVWAGILGSALLGLTLACIGFNVMHDACHGSFSTNNKVNDAFGLTLNALGGNAFIWKQKHNIVHHTYTNVDGMDDDIAKSPVMRHCHTQKWVPMHRIQHIYIPLVYAISSVAWVFIFDFIKYLSSKVYTTPLQSMKFSDHLTFWGSKLLYIIFYVCIPVYFVGWGSWAIGFVTMHIVLGFTLAIVFQLAHVVEETTFETVSGESTQIENEWAIHQIKTTANFSKDVKVISWMVGGLNYQIEHHLFPRISHVHYPAISNIVAQKCKEFGLPYNNLPTMRNAIVSHFRFIRALGMKPVPVPVSN</sequence>
<organism evidence="3 4">
    <name type="scientific">Chitinophaga costaii</name>
    <dbReference type="NCBI Taxonomy" id="1335309"/>
    <lineage>
        <taxon>Bacteria</taxon>
        <taxon>Pseudomonadati</taxon>
        <taxon>Bacteroidota</taxon>
        <taxon>Chitinophagia</taxon>
        <taxon>Chitinophagales</taxon>
        <taxon>Chitinophagaceae</taxon>
        <taxon>Chitinophaga</taxon>
    </lineage>
</organism>
<dbReference type="RefSeq" id="WP_089715484.1">
    <property type="nucleotide sequence ID" value="NZ_FMAR01000021.1"/>
</dbReference>
<dbReference type="InterPro" id="IPR012171">
    <property type="entry name" value="Fatty_acid_desaturase"/>
</dbReference>